<dbReference type="OrthoDB" id="5836119at2759"/>
<feature type="compositionally biased region" description="Basic and acidic residues" evidence="5">
    <location>
        <begin position="76"/>
        <end position="96"/>
    </location>
</feature>
<dbReference type="InterPro" id="IPR007811">
    <property type="entry name" value="RPC4"/>
</dbReference>
<feature type="region of interest" description="Disordered" evidence="5">
    <location>
        <begin position="1"/>
        <end position="151"/>
    </location>
</feature>
<gene>
    <name evidence="6" type="ORF">OCBIM_22008258mg</name>
</gene>
<evidence type="ECO:0000256" key="1">
    <source>
        <dbReference type="ARBA" id="ARBA00004123"/>
    </source>
</evidence>
<protein>
    <recommendedName>
        <fullName evidence="7">DNA-directed RNA polymerase III subunit RPC4</fullName>
    </recommendedName>
</protein>
<accession>A0A0L8HRA8</accession>
<dbReference type="AlphaFoldDB" id="A0A0L8HRA8"/>
<comment type="subcellular location">
    <subcellularLocation>
        <location evidence="1">Nucleus</location>
    </subcellularLocation>
</comment>
<organism evidence="6">
    <name type="scientific">Octopus bimaculoides</name>
    <name type="common">California two-spotted octopus</name>
    <dbReference type="NCBI Taxonomy" id="37653"/>
    <lineage>
        <taxon>Eukaryota</taxon>
        <taxon>Metazoa</taxon>
        <taxon>Spiralia</taxon>
        <taxon>Lophotrochozoa</taxon>
        <taxon>Mollusca</taxon>
        <taxon>Cephalopoda</taxon>
        <taxon>Coleoidea</taxon>
        <taxon>Octopodiformes</taxon>
        <taxon>Octopoda</taxon>
        <taxon>Incirrata</taxon>
        <taxon>Octopodidae</taxon>
        <taxon>Octopus</taxon>
    </lineage>
</organism>
<feature type="compositionally biased region" description="Gly residues" evidence="5">
    <location>
        <begin position="125"/>
        <end position="138"/>
    </location>
</feature>
<keyword evidence="4" id="KW-0539">Nucleus</keyword>
<reference evidence="6" key="1">
    <citation type="submission" date="2015-07" db="EMBL/GenBank/DDBJ databases">
        <title>MeaNS - Measles Nucleotide Surveillance Program.</title>
        <authorList>
            <person name="Tran T."/>
            <person name="Druce J."/>
        </authorList>
    </citation>
    <scope>NUCLEOTIDE SEQUENCE</scope>
    <source>
        <strain evidence="6">UCB-OBI-ISO-001</strain>
        <tissue evidence="6">Gonad</tissue>
    </source>
</reference>
<dbReference type="PANTHER" id="PTHR13408">
    <property type="entry name" value="DNA-DIRECTED RNA POLYMERASE III"/>
    <property type="match status" value="1"/>
</dbReference>
<dbReference type="STRING" id="37653.A0A0L8HRA8"/>
<evidence type="ECO:0000256" key="4">
    <source>
        <dbReference type="ARBA" id="ARBA00023242"/>
    </source>
</evidence>
<evidence type="ECO:0000256" key="2">
    <source>
        <dbReference type="ARBA" id="ARBA00022478"/>
    </source>
</evidence>
<proteinExistence type="predicted"/>
<dbReference type="KEGG" id="obi:106869104"/>
<evidence type="ECO:0000313" key="6">
    <source>
        <dbReference type="EMBL" id="KOF91704.1"/>
    </source>
</evidence>
<keyword evidence="3" id="KW-0804">Transcription</keyword>
<dbReference type="GO" id="GO:0042797">
    <property type="term" value="P:tRNA transcription by RNA polymerase III"/>
    <property type="evidence" value="ECO:0007669"/>
    <property type="project" value="TreeGrafter"/>
</dbReference>
<dbReference type="Pfam" id="PF05132">
    <property type="entry name" value="RNA_pol_Rpc4"/>
    <property type="match status" value="1"/>
</dbReference>
<feature type="compositionally biased region" description="Polar residues" evidence="5">
    <location>
        <begin position="282"/>
        <end position="293"/>
    </location>
</feature>
<dbReference type="GO" id="GO:0003677">
    <property type="term" value="F:DNA binding"/>
    <property type="evidence" value="ECO:0007669"/>
    <property type="project" value="InterPro"/>
</dbReference>
<dbReference type="PANTHER" id="PTHR13408:SF0">
    <property type="entry name" value="DNA-DIRECTED RNA POLYMERASE III SUBUNIT RPC4"/>
    <property type="match status" value="1"/>
</dbReference>
<feature type="compositionally biased region" description="Polar residues" evidence="5">
    <location>
        <begin position="61"/>
        <end position="75"/>
    </location>
</feature>
<dbReference type="GO" id="GO:0005666">
    <property type="term" value="C:RNA polymerase III complex"/>
    <property type="evidence" value="ECO:0007669"/>
    <property type="project" value="InterPro"/>
</dbReference>
<dbReference type="EMBL" id="KQ417492">
    <property type="protein sequence ID" value="KOF91704.1"/>
    <property type="molecule type" value="Genomic_DNA"/>
</dbReference>
<feature type="region of interest" description="Disordered" evidence="5">
    <location>
        <begin position="279"/>
        <end position="305"/>
    </location>
</feature>
<dbReference type="OMA" id="GTWDKTV"/>
<evidence type="ECO:0000256" key="3">
    <source>
        <dbReference type="ARBA" id="ARBA00023163"/>
    </source>
</evidence>
<sequence>MSVPSKSTDLPRGLIDRKGTPAGRNTRLPSIRGPRDLTLGGIPKKVFMPNIPSRRSKEDSTSSTNLKPESQQQSPKLDRHSRHERDRGRGRNRGRDNVVQSHSIFEQGPSGEFLSRNRAPSYSSGDGGGGGGGGGGGSKIYKSSFNKRENKEETKKLLDRLLKDDFIEPCGIDDDSMQPVQLPFTCKLEMKDEKENIGTIPIKTEPSEENMLTDAKTTEIKTEQPFPKHASGKQNTCEQLFSKCMKSEHGELLFLQLPDVLPGVPPNLEDMLNVKMEPGLQASDQNKTNSQSTSEEEVTVPKNPNISSLKDFSEGYVGKLQTRKSGKVQLLLGNVTLDISMGTPCGFLQDLVSVKINGDKGDLTVLGQVNHRLICTPNFDGLVKSS</sequence>
<evidence type="ECO:0008006" key="7">
    <source>
        <dbReference type="Google" id="ProtNLM"/>
    </source>
</evidence>
<evidence type="ECO:0000256" key="5">
    <source>
        <dbReference type="SAM" id="MobiDB-lite"/>
    </source>
</evidence>
<name>A0A0L8HRA8_OCTBM</name>
<keyword evidence="2" id="KW-0240">DNA-directed RNA polymerase</keyword>